<evidence type="ECO:0000259" key="9">
    <source>
        <dbReference type="PROSITE" id="PS50011"/>
    </source>
</evidence>
<dbReference type="RefSeq" id="WP_058268607.1">
    <property type="nucleotide sequence ID" value="NZ_FMAZ01000005.1"/>
</dbReference>
<evidence type="ECO:0000256" key="1">
    <source>
        <dbReference type="ARBA" id="ARBA00012513"/>
    </source>
</evidence>
<keyword evidence="3" id="KW-0808">Transferase</keyword>
<keyword evidence="6 7" id="KW-0067">ATP-binding</keyword>
<accession>A0A0V8IL53</accession>
<dbReference type="EMBL" id="LNQM01000005">
    <property type="protein sequence ID" value="KSU75496.1"/>
    <property type="molecule type" value="Genomic_DNA"/>
</dbReference>
<evidence type="ECO:0000256" key="4">
    <source>
        <dbReference type="ARBA" id="ARBA00022741"/>
    </source>
</evidence>
<dbReference type="Proteomes" id="UP000053199">
    <property type="component" value="Unassembled WGS sequence"/>
</dbReference>
<dbReference type="CDD" id="cd14014">
    <property type="entry name" value="STKc_PknB_like"/>
    <property type="match status" value="1"/>
</dbReference>
<dbReference type="PROSITE" id="PS00108">
    <property type="entry name" value="PROTEIN_KINASE_ST"/>
    <property type="match status" value="1"/>
</dbReference>
<evidence type="ECO:0000256" key="2">
    <source>
        <dbReference type="ARBA" id="ARBA00022527"/>
    </source>
</evidence>
<keyword evidence="8" id="KW-1133">Transmembrane helix</keyword>
<name>A0A0V8IL53_9MICC</name>
<dbReference type="GO" id="GO:0005524">
    <property type="term" value="F:ATP binding"/>
    <property type="evidence" value="ECO:0007669"/>
    <property type="project" value="UniProtKB-UniRule"/>
</dbReference>
<evidence type="ECO:0000313" key="10">
    <source>
        <dbReference type="EMBL" id="KSU75496.1"/>
    </source>
</evidence>
<gene>
    <name evidence="10" type="ORF">AS031_13120</name>
</gene>
<reference evidence="10 11" key="1">
    <citation type="journal article" date="2014" name="Arch. Microbiol.">
        <title>Arthrobacter enclensis sp. nov., isolated from sediment sample.</title>
        <authorList>
            <person name="Dastager S.G."/>
            <person name="Liu Q."/>
            <person name="Tang S.K."/>
            <person name="Krishnamurthi S."/>
            <person name="Lee J.C."/>
            <person name="Li W.J."/>
        </authorList>
    </citation>
    <scope>NUCLEOTIDE SEQUENCE [LARGE SCALE GENOMIC DNA]</scope>
    <source>
        <strain evidence="10 11">NIO-1008</strain>
    </source>
</reference>
<dbReference type="Gene3D" id="3.30.200.20">
    <property type="entry name" value="Phosphorylase Kinase, domain 1"/>
    <property type="match status" value="1"/>
</dbReference>
<dbReference type="GO" id="GO:0004674">
    <property type="term" value="F:protein serine/threonine kinase activity"/>
    <property type="evidence" value="ECO:0007669"/>
    <property type="project" value="UniProtKB-KW"/>
</dbReference>
<dbReference type="OrthoDB" id="9762169at2"/>
<comment type="caution">
    <text evidence="10">The sequence shown here is derived from an EMBL/GenBank/DDBJ whole genome shotgun (WGS) entry which is preliminary data.</text>
</comment>
<protein>
    <recommendedName>
        <fullName evidence="1">non-specific serine/threonine protein kinase</fullName>
        <ecNumber evidence="1">2.7.11.1</ecNumber>
    </recommendedName>
</protein>
<dbReference type="STRING" id="993070.AS031_13120"/>
<proteinExistence type="predicted"/>
<dbReference type="InterPro" id="IPR011009">
    <property type="entry name" value="Kinase-like_dom_sf"/>
</dbReference>
<dbReference type="PROSITE" id="PS00107">
    <property type="entry name" value="PROTEIN_KINASE_ATP"/>
    <property type="match status" value="1"/>
</dbReference>
<dbReference type="Gene3D" id="1.10.510.10">
    <property type="entry name" value="Transferase(Phosphotransferase) domain 1"/>
    <property type="match status" value="1"/>
</dbReference>
<keyword evidence="8" id="KW-0472">Membrane</keyword>
<evidence type="ECO:0000256" key="7">
    <source>
        <dbReference type="PROSITE-ProRule" id="PRU10141"/>
    </source>
</evidence>
<keyword evidence="4 7" id="KW-0547">Nucleotide-binding</keyword>
<feature type="transmembrane region" description="Helical" evidence="8">
    <location>
        <begin position="355"/>
        <end position="377"/>
    </location>
</feature>
<dbReference type="Pfam" id="PF00069">
    <property type="entry name" value="Pkinase"/>
    <property type="match status" value="1"/>
</dbReference>
<dbReference type="PANTHER" id="PTHR43289:SF6">
    <property type="entry name" value="SERINE_THREONINE-PROTEIN KINASE NEKL-3"/>
    <property type="match status" value="1"/>
</dbReference>
<dbReference type="InterPro" id="IPR008271">
    <property type="entry name" value="Ser/Thr_kinase_AS"/>
</dbReference>
<dbReference type="PROSITE" id="PS50011">
    <property type="entry name" value="PROTEIN_KINASE_DOM"/>
    <property type="match status" value="1"/>
</dbReference>
<evidence type="ECO:0000256" key="5">
    <source>
        <dbReference type="ARBA" id="ARBA00022777"/>
    </source>
</evidence>
<evidence type="ECO:0000256" key="8">
    <source>
        <dbReference type="SAM" id="Phobius"/>
    </source>
</evidence>
<dbReference type="InterPro" id="IPR017441">
    <property type="entry name" value="Protein_kinase_ATP_BS"/>
</dbReference>
<dbReference type="SUPFAM" id="SSF56112">
    <property type="entry name" value="Protein kinase-like (PK-like)"/>
    <property type="match status" value="1"/>
</dbReference>
<feature type="binding site" evidence="7">
    <location>
        <position position="47"/>
    </location>
    <ligand>
        <name>ATP</name>
        <dbReference type="ChEBI" id="CHEBI:30616"/>
    </ligand>
</feature>
<dbReference type="SMART" id="SM00220">
    <property type="entry name" value="S_TKc"/>
    <property type="match status" value="1"/>
</dbReference>
<dbReference type="InterPro" id="IPR000719">
    <property type="entry name" value="Prot_kinase_dom"/>
</dbReference>
<keyword evidence="2 10" id="KW-0723">Serine/threonine-protein kinase</keyword>
<dbReference type="AlphaFoldDB" id="A0A0V8IL53"/>
<feature type="domain" description="Protein kinase" evidence="9">
    <location>
        <begin position="18"/>
        <end position="281"/>
    </location>
</feature>
<keyword evidence="8" id="KW-0812">Transmembrane</keyword>
<organism evidence="10 11">
    <name type="scientific">Pseudarthrobacter enclensis</name>
    <dbReference type="NCBI Taxonomy" id="993070"/>
    <lineage>
        <taxon>Bacteria</taxon>
        <taxon>Bacillati</taxon>
        <taxon>Actinomycetota</taxon>
        <taxon>Actinomycetes</taxon>
        <taxon>Micrococcales</taxon>
        <taxon>Micrococcaceae</taxon>
        <taxon>Pseudarthrobacter</taxon>
    </lineage>
</organism>
<dbReference type="PANTHER" id="PTHR43289">
    <property type="entry name" value="MITOGEN-ACTIVATED PROTEIN KINASE KINASE KINASE 20-RELATED"/>
    <property type="match status" value="1"/>
</dbReference>
<evidence type="ECO:0000256" key="3">
    <source>
        <dbReference type="ARBA" id="ARBA00022679"/>
    </source>
</evidence>
<keyword evidence="5 10" id="KW-0418">Kinase</keyword>
<dbReference type="EC" id="2.7.11.1" evidence="1"/>
<evidence type="ECO:0000256" key="6">
    <source>
        <dbReference type="ARBA" id="ARBA00022840"/>
    </source>
</evidence>
<sequence>MVAESPSSITNEVVGGRYRLGEVIGRGGMSSVYSARDENLGRDVALKLFAPQAPDTDELKRQEAEIQLLATLNHPGLVTLFDAGIDNRIPDEPRPFLTMELVEGQDLRARIRHSRVPLEELAVIGAGIADALAYVHSLGVIHRDVKPANILLVQIRPGEPLRPKLTDFGIARIADSTRLTATGTMVGTAAYLSPEQALGQPLSPASDIYSLGLVLLECIKGTVEYPGGAVESAVARLHRAPEIPEDLPSEWAGLIRSMTAIEPLERPSAADIETALRQALVSPASTPGELAPETTRVLPAMPFHPPSITAEESVEEIREAAAPATGGAVDSGAAPVIQDPAAAHNLHPQTRTKRFWLMVVLGLVVVAAAVAAVIMTVSTQSSGDVVPYPTVTGVLGEHLQELQKSVEP</sequence>
<evidence type="ECO:0000313" key="11">
    <source>
        <dbReference type="Proteomes" id="UP000053199"/>
    </source>
</evidence>
<keyword evidence="11" id="KW-1185">Reference proteome</keyword>